<dbReference type="InterPro" id="IPR004688">
    <property type="entry name" value="Ni/Co_transpt"/>
</dbReference>
<dbReference type="GO" id="GO:0015099">
    <property type="term" value="F:nickel cation transmembrane transporter activity"/>
    <property type="evidence" value="ECO:0007669"/>
    <property type="project" value="UniProtKB-UniRule"/>
</dbReference>
<proteinExistence type="inferred from homology"/>
<evidence type="ECO:0000256" key="2">
    <source>
        <dbReference type="ARBA" id="ARBA00010892"/>
    </source>
</evidence>
<keyword evidence="10" id="KW-1185">Reference proteome</keyword>
<dbReference type="GO" id="GO:0012505">
    <property type="term" value="C:endomembrane system"/>
    <property type="evidence" value="ECO:0007669"/>
    <property type="project" value="UniProtKB-SubCell"/>
</dbReference>
<evidence type="ECO:0000256" key="7">
    <source>
        <dbReference type="ARBA" id="ARBA00023136"/>
    </source>
</evidence>
<dbReference type="Pfam" id="PF03824">
    <property type="entry name" value="NicO"/>
    <property type="match status" value="1"/>
</dbReference>
<evidence type="ECO:0000313" key="9">
    <source>
        <dbReference type="EMBL" id="STU62659.1"/>
    </source>
</evidence>
<keyword evidence="6 8" id="KW-1133">Transmembrane helix</keyword>
<evidence type="ECO:0000256" key="5">
    <source>
        <dbReference type="ARBA" id="ARBA00022692"/>
    </source>
</evidence>
<feature type="transmembrane region" description="Helical" evidence="8">
    <location>
        <begin position="12"/>
        <end position="35"/>
    </location>
</feature>
<keyword evidence="4" id="KW-0533">Nickel</keyword>
<keyword evidence="7 8" id="KW-0472">Membrane</keyword>
<reference evidence="9 10" key="1">
    <citation type="submission" date="2018-06" db="EMBL/GenBank/DDBJ databases">
        <authorList>
            <consortium name="Pathogen Informatics"/>
            <person name="Doyle S."/>
        </authorList>
    </citation>
    <scope>NUCLEOTIDE SEQUENCE [LARGE SCALE GENOMIC DNA]</scope>
    <source>
        <strain evidence="9 10">NCTC5050</strain>
    </source>
</reference>
<evidence type="ECO:0000256" key="6">
    <source>
        <dbReference type="ARBA" id="ARBA00022989"/>
    </source>
</evidence>
<evidence type="ECO:0000256" key="1">
    <source>
        <dbReference type="ARBA" id="ARBA00004127"/>
    </source>
</evidence>
<evidence type="ECO:0000256" key="3">
    <source>
        <dbReference type="ARBA" id="ARBA00022448"/>
    </source>
</evidence>
<evidence type="ECO:0000256" key="8">
    <source>
        <dbReference type="RuleBase" id="RU362101"/>
    </source>
</evidence>
<dbReference type="Proteomes" id="UP000255382">
    <property type="component" value="Unassembled WGS sequence"/>
</dbReference>
<comment type="caution">
    <text evidence="8">Lacks conserved residue(s) required for the propagation of feature annotation.</text>
</comment>
<organism evidence="9 10">
    <name type="scientific">Klebsiella pneumoniae subsp. ozaenae</name>
    <dbReference type="NCBI Taxonomy" id="574"/>
    <lineage>
        <taxon>Bacteria</taxon>
        <taxon>Pseudomonadati</taxon>
        <taxon>Pseudomonadota</taxon>
        <taxon>Gammaproteobacteria</taxon>
        <taxon>Enterobacterales</taxon>
        <taxon>Enterobacteriaceae</taxon>
        <taxon>Klebsiella/Raoultella group</taxon>
        <taxon>Klebsiella</taxon>
        <taxon>Klebsiella pneumoniae complex</taxon>
    </lineage>
</organism>
<evidence type="ECO:0000313" key="10">
    <source>
        <dbReference type="Proteomes" id="UP000255382"/>
    </source>
</evidence>
<protein>
    <recommendedName>
        <fullName evidence="8">Nickel/cobalt efflux system</fullName>
    </recommendedName>
</protein>
<dbReference type="GO" id="GO:0005886">
    <property type="term" value="C:plasma membrane"/>
    <property type="evidence" value="ECO:0007669"/>
    <property type="project" value="UniProtKB-SubCell"/>
</dbReference>
<comment type="similarity">
    <text evidence="2 8">Belongs to the NiCoT transporter (TC 2.A.52) family.</text>
</comment>
<dbReference type="PANTHER" id="PTHR31611">
    <property type="entry name" value="HIGH-AFFINITY NICKEL TRANSPORT PROTEIN NIC1"/>
    <property type="match status" value="1"/>
</dbReference>
<accession>A0A377Z7R1</accession>
<comment type="subcellular location">
    <subcellularLocation>
        <location evidence="8">Cell membrane</location>
        <topology evidence="8">Multi-pass membrane protein</topology>
    </subcellularLocation>
    <subcellularLocation>
        <location evidence="1">Endomembrane system</location>
        <topology evidence="1">Multi-pass membrane protein</topology>
    </subcellularLocation>
</comment>
<dbReference type="EMBL" id="UGLZ01000004">
    <property type="protein sequence ID" value="STU62659.1"/>
    <property type="molecule type" value="Genomic_DNA"/>
</dbReference>
<dbReference type="InterPro" id="IPR011541">
    <property type="entry name" value="Ni/Co_transpt_high_affinity"/>
</dbReference>
<keyword evidence="5 8" id="KW-0812">Transmembrane</keyword>
<keyword evidence="3 8" id="KW-0813">Transport</keyword>
<gene>
    <name evidence="9" type="primary">hoxN_2</name>
    <name evidence="9" type="ORF">NCTC5050_00945</name>
</gene>
<name>A0A377Z7R1_KLEPO</name>
<dbReference type="PANTHER" id="PTHR31611:SF0">
    <property type="entry name" value="HIGH-AFFINITY NICKEL TRANSPORT PROTEIN NIC1"/>
    <property type="match status" value="1"/>
</dbReference>
<evidence type="ECO:0000256" key="4">
    <source>
        <dbReference type="ARBA" id="ARBA00022596"/>
    </source>
</evidence>
<sequence length="86" mass="9863">MSWLHDTGSVIGTAVSALFLLAMAFINLVILRSVWRSFRAWKRGEPVSDEIVSGGGVMSWLFGKTFRLISRSWQMYLVGFLFRTRF</sequence>
<dbReference type="AlphaFoldDB" id="A0A377Z7R1"/>